<accession>A0AAU8A0B8</accession>
<dbReference type="InterPro" id="IPR043129">
    <property type="entry name" value="ATPase_NBD"/>
</dbReference>
<dbReference type="EC" id="2.3.1.234" evidence="2"/>
<feature type="domain" description="Gcp-like" evidence="1">
    <location>
        <begin position="35"/>
        <end position="138"/>
    </location>
</feature>
<name>A0AAU8A0B8_9BURK</name>
<dbReference type="Pfam" id="PF00814">
    <property type="entry name" value="TsaD"/>
    <property type="match status" value="1"/>
</dbReference>
<dbReference type="GO" id="GO:0005829">
    <property type="term" value="C:cytosol"/>
    <property type="evidence" value="ECO:0007669"/>
    <property type="project" value="TreeGrafter"/>
</dbReference>
<dbReference type="InterPro" id="IPR000905">
    <property type="entry name" value="Gcp-like_dom"/>
</dbReference>
<reference evidence="2" key="1">
    <citation type="submission" date="2022-06" db="EMBL/GenBank/DDBJ databases">
        <title>New Polynucleobacter species.</title>
        <authorList>
            <person name="Hahn M.W."/>
        </authorList>
    </citation>
    <scope>NUCLEOTIDE SEQUENCE</scope>
    <source>
        <strain evidence="2">UK-FUSCHL-C3</strain>
    </source>
</reference>
<evidence type="ECO:0000313" key="2">
    <source>
        <dbReference type="EMBL" id="XCC56855.1"/>
    </source>
</evidence>
<dbReference type="CDD" id="cd24032">
    <property type="entry name" value="ASKHA_NBD_TsaB"/>
    <property type="match status" value="1"/>
</dbReference>
<dbReference type="InterPro" id="IPR022496">
    <property type="entry name" value="T6A_TsaB"/>
</dbReference>
<sequence>MRILAIDTSTSWCSVALSFDGQIQHRHELIGAGASQHLLPWINELLHSVNAQYHDLDAIAVGIGPGAFTGVRLSVAIAQGLAVGAKRPVIPLASLDAMAMQVVQSNTFQRSSPAADTQFLIALDARMGEVYWARYHVNPISNQPPKRIGEIALSSPESINLDGLAYAAGNAFQEYPKLLESSPLKDRMDTQLVPNALGILDWAKPLLEAKQTIAVEQLEPLYIRNKVALTTEERSAAAHSTPTGHSVG</sequence>
<dbReference type="EMBL" id="CP099959">
    <property type="protein sequence ID" value="XCC56855.1"/>
    <property type="molecule type" value="Genomic_DNA"/>
</dbReference>
<keyword evidence="2" id="KW-0808">Transferase</keyword>
<organism evidence="2">
    <name type="scientific">Polynucleobacter sp. UK-FUSCHL-C3</name>
    <dbReference type="NCBI Taxonomy" id="2955208"/>
    <lineage>
        <taxon>Bacteria</taxon>
        <taxon>Pseudomonadati</taxon>
        <taxon>Pseudomonadota</taxon>
        <taxon>Betaproteobacteria</taxon>
        <taxon>Burkholderiales</taxon>
        <taxon>Burkholderiaceae</taxon>
        <taxon>Polynucleobacter</taxon>
    </lineage>
</organism>
<dbReference type="NCBIfam" id="TIGR03725">
    <property type="entry name" value="T6A_YeaZ"/>
    <property type="match status" value="1"/>
</dbReference>
<gene>
    <name evidence="2" type="primary">tsaB</name>
    <name evidence="2" type="ORF">NKE59_04960</name>
</gene>
<keyword evidence="2" id="KW-0012">Acyltransferase</keyword>
<dbReference type="AlphaFoldDB" id="A0AAU8A0B8"/>
<dbReference type="PANTHER" id="PTHR11735">
    <property type="entry name" value="TRNA N6-ADENOSINE THREONYLCARBAMOYLTRANSFERASE"/>
    <property type="match status" value="1"/>
</dbReference>
<dbReference type="RefSeq" id="WP_353437856.1">
    <property type="nucleotide sequence ID" value="NZ_CP099959.1"/>
</dbReference>
<protein>
    <submittedName>
        <fullName evidence="2">tRNA (Adenosine(37)-N6)-threonylcarbamoyltransferase complex dimerization subunit type 1 TsaB</fullName>
        <ecNumber evidence="2">2.3.1.234</ecNumber>
    </submittedName>
</protein>
<dbReference type="PANTHER" id="PTHR11735:SF11">
    <property type="entry name" value="TRNA THREONYLCARBAMOYLADENOSINE BIOSYNTHESIS PROTEIN TSAB"/>
    <property type="match status" value="1"/>
</dbReference>
<dbReference type="GO" id="GO:0061711">
    <property type="term" value="F:tRNA N(6)-L-threonylcarbamoyladenine synthase activity"/>
    <property type="evidence" value="ECO:0007669"/>
    <property type="project" value="UniProtKB-EC"/>
</dbReference>
<proteinExistence type="predicted"/>
<evidence type="ECO:0000259" key="1">
    <source>
        <dbReference type="Pfam" id="PF00814"/>
    </source>
</evidence>
<dbReference type="GO" id="GO:0002949">
    <property type="term" value="P:tRNA threonylcarbamoyladenosine modification"/>
    <property type="evidence" value="ECO:0007669"/>
    <property type="project" value="InterPro"/>
</dbReference>
<dbReference type="SUPFAM" id="SSF53067">
    <property type="entry name" value="Actin-like ATPase domain"/>
    <property type="match status" value="2"/>
</dbReference>
<dbReference type="Gene3D" id="3.30.420.40">
    <property type="match status" value="2"/>
</dbReference>